<dbReference type="InterPro" id="IPR027417">
    <property type="entry name" value="P-loop_NTPase"/>
</dbReference>
<evidence type="ECO:0000313" key="1">
    <source>
        <dbReference type="EMBL" id="KOF69699.1"/>
    </source>
</evidence>
<accession>A0A0L8FYQ1</accession>
<sequence>MLLRNLDSPKLCNGTRITIKKMMPRVLEATILTGKASGEVFFIPRFPLISSDMPFEFKRLQFPVKLSFATTINKAQGQSLEVIGVDLAEPVFSNGQLYIGCSRVGNPNHLILYAPESKNKNVVYQIENNQLSINCFIVAHRQSFYPSNHPQIQL</sequence>
<dbReference type="GO" id="GO:0005657">
    <property type="term" value="C:replication fork"/>
    <property type="evidence" value="ECO:0007669"/>
    <property type="project" value="TreeGrafter"/>
</dbReference>
<proteinExistence type="predicted"/>
<organism evidence="1">
    <name type="scientific">Octopus bimaculoides</name>
    <name type="common">California two-spotted octopus</name>
    <dbReference type="NCBI Taxonomy" id="37653"/>
    <lineage>
        <taxon>Eukaryota</taxon>
        <taxon>Metazoa</taxon>
        <taxon>Spiralia</taxon>
        <taxon>Lophotrochozoa</taxon>
        <taxon>Mollusca</taxon>
        <taxon>Cephalopoda</taxon>
        <taxon>Coleoidea</taxon>
        <taxon>Octopodiformes</taxon>
        <taxon>Octopoda</taxon>
        <taxon>Incirrata</taxon>
        <taxon>Octopodidae</taxon>
        <taxon>Octopus</taxon>
    </lineage>
</organism>
<dbReference type="PANTHER" id="PTHR23274:SF51">
    <property type="entry name" value="OS03G0423850 PROTEIN"/>
    <property type="match status" value="1"/>
</dbReference>
<dbReference type="AlphaFoldDB" id="A0A0L8FYQ1"/>
<evidence type="ECO:0008006" key="2">
    <source>
        <dbReference type="Google" id="ProtNLM"/>
    </source>
</evidence>
<reference evidence="1" key="1">
    <citation type="submission" date="2015-07" db="EMBL/GenBank/DDBJ databases">
        <title>MeaNS - Measles Nucleotide Surveillance Program.</title>
        <authorList>
            <person name="Tran T."/>
            <person name="Druce J."/>
        </authorList>
    </citation>
    <scope>NUCLEOTIDE SEQUENCE</scope>
    <source>
        <strain evidence="1">UCB-OBI-ISO-001</strain>
        <tissue evidence="1">Gonad</tissue>
    </source>
</reference>
<gene>
    <name evidence="1" type="ORF">OCBIM_22004212mg</name>
</gene>
<dbReference type="OrthoDB" id="6127221at2759"/>
<protein>
    <recommendedName>
        <fullName evidence="2">ATP-dependent DNA helicase</fullName>
    </recommendedName>
</protein>
<dbReference type="PANTHER" id="PTHR23274">
    <property type="entry name" value="DNA HELICASE-RELATED"/>
    <property type="match status" value="1"/>
</dbReference>
<dbReference type="EMBL" id="KQ425227">
    <property type="protein sequence ID" value="KOF69699.1"/>
    <property type="molecule type" value="Genomic_DNA"/>
</dbReference>
<name>A0A0L8FYQ1_OCTBM</name>
<dbReference type="GO" id="GO:0006260">
    <property type="term" value="P:DNA replication"/>
    <property type="evidence" value="ECO:0007669"/>
    <property type="project" value="TreeGrafter"/>
</dbReference>
<dbReference type="SUPFAM" id="SSF52540">
    <property type="entry name" value="P-loop containing nucleoside triphosphate hydrolases"/>
    <property type="match status" value="1"/>
</dbReference>